<gene>
    <name evidence="5" type="ORF">BMG00_02800</name>
</gene>
<dbReference type="PANTHER" id="PTHR44688:SF16">
    <property type="entry name" value="DNA-BINDING TRANSCRIPTIONAL ACTIVATOR DEVR_DOSR"/>
    <property type="match status" value="1"/>
</dbReference>
<dbReference type="InterPro" id="IPR000792">
    <property type="entry name" value="Tscrpt_reg_LuxR_C"/>
</dbReference>
<dbReference type="RefSeq" id="WP_078573322.1">
    <property type="nucleotide sequence ID" value="NZ_MPZS01000001.1"/>
</dbReference>
<dbReference type="InterPro" id="IPR036388">
    <property type="entry name" value="WH-like_DNA-bd_sf"/>
</dbReference>
<dbReference type="PROSITE" id="PS50043">
    <property type="entry name" value="HTH_LUXR_2"/>
    <property type="match status" value="1"/>
</dbReference>
<dbReference type="Pfam" id="PF00196">
    <property type="entry name" value="GerE"/>
    <property type="match status" value="1"/>
</dbReference>
<evidence type="ECO:0000256" key="2">
    <source>
        <dbReference type="ARBA" id="ARBA00023125"/>
    </source>
</evidence>
<keyword evidence="1" id="KW-0805">Transcription regulation</keyword>
<dbReference type="SUPFAM" id="SSF46894">
    <property type="entry name" value="C-terminal effector domain of the bipartite response regulators"/>
    <property type="match status" value="1"/>
</dbReference>
<evidence type="ECO:0000256" key="3">
    <source>
        <dbReference type="ARBA" id="ARBA00023163"/>
    </source>
</evidence>
<reference evidence="5 6" key="1">
    <citation type="submission" date="2016-11" db="EMBL/GenBank/DDBJ databases">
        <title>A multilocus sequence analysis scheme for characterization of bacteria in the genus Thioclava.</title>
        <authorList>
            <person name="Liu Y."/>
            <person name="Shao Z."/>
        </authorList>
    </citation>
    <scope>NUCLEOTIDE SEQUENCE [LARGE SCALE GENOMIC DNA]</scope>
    <source>
        <strain evidence="5 6">11.10-0-13</strain>
    </source>
</reference>
<evidence type="ECO:0000313" key="5">
    <source>
        <dbReference type="EMBL" id="OOY12773.1"/>
    </source>
</evidence>
<protein>
    <recommendedName>
        <fullName evidence="4">HTH luxR-type domain-containing protein</fullName>
    </recommendedName>
</protein>
<dbReference type="SMART" id="SM00421">
    <property type="entry name" value="HTH_LUXR"/>
    <property type="match status" value="1"/>
</dbReference>
<accession>A0ABX3MNM1</accession>
<sequence length="363" mass="40879">MNKLLSHHDIYDAALDDTLFNMLPSMLAREIDVPSALFIWLHPGDYREITAGTQAQANLDYNQFEGHDPWLAQGTPDKIGTGAFRLSSAVSPQDLERSEMYNEFILKNRLDRYWCLGLIQDTRDGLVATAFHKGKNAEDFTDQETATINAHVADLGRLHTIRRELHRSSIHDVTAADHTLLDDAPIFELDHEGRLLRMNGMAEMLVMLHPLLVLSFRRELVFRGPMHSAFRHAIAKAAKAPKREAGLFDLPQIRATDGRMIPRLRLNLLPRTAGGRRVLVIVTTEEETGLRQMIDAPREHIALTPRERDVLHGLICGRRRDQLAHDLDLAIPTVDLHSANLRRKLGARTIAEAVAIALKLGLL</sequence>
<comment type="caution">
    <text evidence="5">The sequence shown here is derived from an EMBL/GenBank/DDBJ whole genome shotgun (WGS) entry which is preliminary data.</text>
</comment>
<organism evidence="5 6">
    <name type="scientific">Thioclava marina</name>
    <dbReference type="NCBI Taxonomy" id="1915077"/>
    <lineage>
        <taxon>Bacteria</taxon>
        <taxon>Pseudomonadati</taxon>
        <taxon>Pseudomonadota</taxon>
        <taxon>Alphaproteobacteria</taxon>
        <taxon>Rhodobacterales</taxon>
        <taxon>Paracoccaceae</taxon>
        <taxon>Thioclava</taxon>
    </lineage>
</organism>
<evidence type="ECO:0000259" key="4">
    <source>
        <dbReference type="PROSITE" id="PS50043"/>
    </source>
</evidence>
<evidence type="ECO:0000256" key="1">
    <source>
        <dbReference type="ARBA" id="ARBA00023015"/>
    </source>
</evidence>
<dbReference type="InterPro" id="IPR016032">
    <property type="entry name" value="Sig_transdc_resp-reg_C-effctor"/>
</dbReference>
<dbReference type="PRINTS" id="PR00038">
    <property type="entry name" value="HTHLUXR"/>
</dbReference>
<proteinExistence type="predicted"/>
<keyword evidence="2" id="KW-0238">DNA-binding</keyword>
<dbReference type="PANTHER" id="PTHR44688">
    <property type="entry name" value="DNA-BINDING TRANSCRIPTIONAL ACTIVATOR DEVR_DOSR"/>
    <property type="match status" value="1"/>
</dbReference>
<dbReference type="Proteomes" id="UP000242224">
    <property type="component" value="Unassembled WGS sequence"/>
</dbReference>
<dbReference type="EMBL" id="MPZS01000001">
    <property type="protein sequence ID" value="OOY12773.1"/>
    <property type="molecule type" value="Genomic_DNA"/>
</dbReference>
<keyword evidence="6" id="KW-1185">Reference proteome</keyword>
<name>A0ABX3MNM1_9RHOB</name>
<keyword evidence="3" id="KW-0804">Transcription</keyword>
<feature type="domain" description="HTH luxR-type" evidence="4">
    <location>
        <begin position="296"/>
        <end position="361"/>
    </location>
</feature>
<dbReference type="Gene3D" id="1.10.10.10">
    <property type="entry name" value="Winged helix-like DNA-binding domain superfamily/Winged helix DNA-binding domain"/>
    <property type="match status" value="1"/>
</dbReference>
<evidence type="ECO:0000313" key="6">
    <source>
        <dbReference type="Proteomes" id="UP000242224"/>
    </source>
</evidence>